<keyword evidence="2" id="KW-0694">RNA-binding</keyword>
<gene>
    <name evidence="4" type="ORF">S06H3_59503</name>
</gene>
<evidence type="ECO:0000256" key="2">
    <source>
        <dbReference type="ARBA" id="ARBA00022884"/>
    </source>
</evidence>
<reference evidence="4" key="1">
    <citation type="journal article" date="2014" name="Front. Microbiol.">
        <title>High frequency of phylogenetically diverse reductive dehalogenase-homologous genes in deep subseafloor sedimentary metagenomes.</title>
        <authorList>
            <person name="Kawai M."/>
            <person name="Futagami T."/>
            <person name="Toyoda A."/>
            <person name="Takaki Y."/>
            <person name="Nishi S."/>
            <person name="Hori S."/>
            <person name="Arai W."/>
            <person name="Tsubouchi T."/>
            <person name="Morono Y."/>
            <person name="Uchiyama I."/>
            <person name="Ito T."/>
            <person name="Fujiyama A."/>
            <person name="Inagaki F."/>
            <person name="Takami H."/>
        </authorList>
    </citation>
    <scope>NUCLEOTIDE SEQUENCE</scope>
    <source>
        <strain evidence="4">Expedition CK06-06</strain>
    </source>
</reference>
<dbReference type="SUPFAM" id="SSF46955">
    <property type="entry name" value="Putative DNA-binding domain"/>
    <property type="match status" value="1"/>
</dbReference>
<proteinExistence type="predicted"/>
<protein>
    <recommendedName>
        <fullName evidence="3">tRNA-binding domain-containing protein</fullName>
    </recommendedName>
</protein>
<sequence length="99" mass="10648">MKVPLKWLQEYVDIILPPTELANRLTMAGTEVKGIQAIGDGWENIVVGQIVAVNPHPNADRLSLTTIDLGTEQPTVVCGAPNLRLGDKVAFAYVGAQLI</sequence>
<dbReference type="InterPro" id="IPR002547">
    <property type="entry name" value="tRNA-bd_dom"/>
</dbReference>
<evidence type="ECO:0000313" key="4">
    <source>
        <dbReference type="EMBL" id="GAI49821.1"/>
    </source>
</evidence>
<name>X1Q4Z8_9ZZZZ</name>
<dbReference type="InterPro" id="IPR009061">
    <property type="entry name" value="DNA-bd_dom_put_sf"/>
</dbReference>
<dbReference type="GO" id="GO:0000049">
    <property type="term" value="F:tRNA binding"/>
    <property type="evidence" value="ECO:0007669"/>
    <property type="project" value="UniProtKB-KW"/>
</dbReference>
<dbReference type="AlphaFoldDB" id="X1Q4Z8"/>
<dbReference type="Pfam" id="PF01588">
    <property type="entry name" value="tRNA_bind"/>
    <property type="match status" value="1"/>
</dbReference>
<feature type="domain" description="TRNA-binding" evidence="3">
    <location>
        <begin position="39"/>
        <end position="99"/>
    </location>
</feature>
<dbReference type="SUPFAM" id="SSF50249">
    <property type="entry name" value="Nucleic acid-binding proteins"/>
    <property type="match status" value="1"/>
</dbReference>
<evidence type="ECO:0000256" key="1">
    <source>
        <dbReference type="ARBA" id="ARBA00022555"/>
    </source>
</evidence>
<dbReference type="PROSITE" id="PS50886">
    <property type="entry name" value="TRBD"/>
    <property type="match status" value="1"/>
</dbReference>
<organism evidence="4">
    <name type="scientific">marine sediment metagenome</name>
    <dbReference type="NCBI Taxonomy" id="412755"/>
    <lineage>
        <taxon>unclassified sequences</taxon>
        <taxon>metagenomes</taxon>
        <taxon>ecological metagenomes</taxon>
    </lineage>
</organism>
<keyword evidence="1" id="KW-0820">tRNA-binding</keyword>
<dbReference type="InterPro" id="IPR012340">
    <property type="entry name" value="NA-bd_OB-fold"/>
</dbReference>
<dbReference type="Gene3D" id="2.40.50.140">
    <property type="entry name" value="Nucleic acid-binding proteins"/>
    <property type="match status" value="1"/>
</dbReference>
<evidence type="ECO:0000259" key="3">
    <source>
        <dbReference type="PROSITE" id="PS50886"/>
    </source>
</evidence>
<comment type="caution">
    <text evidence="4">The sequence shown here is derived from an EMBL/GenBank/DDBJ whole genome shotgun (WGS) entry which is preliminary data.</text>
</comment>
<accession>X1Q4Z8</accession>
<dbReference type="EMBL" id="BARV01038672">
    <property type="protein sequence ID" value="GAI49821.1"/>
    <property type="molecule type" value="Genomic_DNA"/>
</dbReference>
<feature type="non-terminal residue" evidence="4">
    <location>
        <position position="99"/>
    </location>
</feature>